<gene>
    <name evidence="5" type="ORF">FHS29_006853</name>
</gene>
<evidence type="ECO:0000256" key="3">
    <source>
        <dbReference type="ARBA" id="ARBA00022679"/>
    </source>
</evidence>
<evidence type="ECO:0000256" key="2">
    <source>
        <dbReference type="ARBA" id="ARBA00022676"/>
    </source>
</evidence>
<comment type="similarity">
    <text evidence="1">Belongs to the glycosyltransferase 2 family.</text>
</comment>
<dbReference type="PANTHER" id="PTHR43685:SF5">
    <property type="entry name" value="GLYCOSYLTRANSFERASE EPSE-RELATED"/>
    <property type="match status" value="1"/>
</dbReference>
<evidence type="ECO:0000313" key="5">
    <source>
        <dbReference type="EMBL" id="MBB5960230.1"/>
    </source>
</evidence>
<dbReference type="AlphaFoldDB" id="A0A841CSI9"/>
<feature type="domain" description="Glycosyltransferase 2-like" evidence="4">
    <location>
        <begin position="5"/>
        <end position="159"/>
    </location>
</feature>
<reference evidence="5 6" key="1">
    <citation type="submission" date="2020-08" db="EMBL/GenBank/DDBJ databases">
        <title>Genomic Encyclopedia of Type Strains, Phase III (KMG-III): the genomes of soil and plant-associated and newly described type strains.</title>
        <authorList>
            <person name="Whitman W."/>
        </authorList>
    </citation>
    <scope>NUCLEOTIDE SEQUENCE [LARGE SCALE GENOMIC DNA]</scope>
    <source>
        <strain evidence="5 6">CECT 8640</strain>
    </source>
</reference>
<dbReference type="RefSeq" id="WP_184698251.1">
    <property type="nucleotide sequence ID" value="NZ_JACHJN010000014.1"/>
</dbReference>
<protein>
    <submittedName>
        <fullName evidence="5">GT2 family glycosyltransferase</fullName>
    </submittedName>
</protein>
<evidence type="ECO:0000256" key="1">
    <source>
        <dbReference type="ARBA" id="ARBA00006739"/>
    </source>
</evidence>
<accession>A0A841CSI9</accession>
<sequence length="286" mass="31070">MDRTTVVIATRDRAGELAHTLGRLAELDAPIIVMDNGSSDDTVRRVRREFPRVEVVALPGNAGAIARNLGVRRARTPYVAFCDDDSWWAPDAFDRAEELFDRHPRLGLLAGRTVVEPSGRIDPICREMADSALGTPPDLPGPAVLGFLCCAAIVRRSAFLRAGGFHPVLFFRGEERLFSWDLAAAGWACAYVDAVVAHHQPSTSRPAGSAGRRTALRNDLLTTWLRRPLPVAASAARALARSALTDPDARAALAAATLRLPAVVRHRHTLPAEVERQIARLHQGHA</sequence>
<dbReference type="EMBL" id="JACHJN010000014">
    <property type="protein sequence ID" value="MBB5960230.1"/>
    <property type="molecule type" value="Genomic_DNA"/>
</dbReference>
<keyword evidence="3 5" id="KW-0808">Transferase</keyword>
<dbReference type="Pfam" id="PF00535">
    <property type="entry name" value="Glycos_transf_2"/>
    <property type="match status" value="1"/>
</dbReference>
<dbReference type="InterPro" id="IPR050834">
    <property type="entry name" value="Glycosyltransf_2"/>
</dbReference>
<dbReference type="GO" id="GO:0016757">
    <property type="term" value="F:glycosyltransferase activity"/>
    <property type="evidence" value="ECO:0007669"/>
    <property type="project" value="UniProtKB-KW"/>
</dbReference>
<dbReference type="SUPFAM" id="SSF53448">
    <property type="entry name" value="Nucleotide-diphospho-sugar transferases"/>
    <property type="match status" value="1"/>
</dbReference>
<dbReference type="Proteomes" id="UP000547510">
    <property type="component" value="Unassembled WGS sequence"/>
</dbReference>
<dbReference type="InterPro" id="IPR029044">
    <property type="entry name" value="Nucleotide-diphossugar_trans"/>
</dbReference>
<dbReference type="PANTHER" id="PTHR43685">
    <property type="entry name" value="GLYCOSYLTRANSFERASE"/>
    <property type="match status" value="1"/>
</dbReference>
<organism evidence="5 6">
    <name type="scientific">Saccharothrix tamanrassetensis</name>
    <dbReference type="NCBI Taxonomy" id="1051531"/>
    <lineage>
        <taxon>Bacteria</taxon>
        <taxon>Bacillati</taxon>
        <taxon>Actinomycetota</taxon>
        <taxon>Actinomycetes</taxon>
        <taxon>Pseudonocardiales</taxon>
        <taxon>Pseudonocardiaceae</taxon>
        <taxon>Saccharothrix</taxon>
    </lineage>
</organism>
<evidence type="ECO:0000259" key="4">
    <source>
        <dbReference type="Pfam" id="PF00535"/>
    </source>
</evidence>
<name>A0A841CSI9_9PSEU</name>
<comment type="caution">
    <text evidence="5">The sequence shown here is derived from an EMBL/GenBank/DDBJ whole genome shotgun (WGS) entry which is preliminary data.</text>
</comment>
<keyword evidence="6" id="KW-1185">Reference proteome</keyword>
<keyword evidence="2" id="KW-0328">Glycosyltransferase</keyword>
<dbReference type="Gene3D" id="3.90.550.10">
    <property type="entry name" value="Spore Coat Polysaccharide Biosynthesis Protein SpsA, Chain A"/>
    <property type="match status" value="1"/>
</dbReference>
<dbReference type="InterPro" id="IPR001173">
    <property type="entry name" value="Glyco_trans_2-like"/>
</dbReference>
<proteinExistence type="inferred from homology"/>
<evidence type="ECO:0000313" key="6">
    <source>
        <dbReference type="Proteomes" id="UP000547510"/>
    </source>
</evidence>